<accession>A0ABS1HPT9</accession>
<dbReference type="CDD" id="cd00383">
    <property type="entry name" value="trans_reg_C"/>
    <property type="match status" value="1"/>
</dbReference>
<dbReference type="InterPro" id="IPR011006">
    <property type="entry name" value="CheY-like_superfamily"/>
</dbReference>
<dbReference type="Gene3D" id="3.40.50.2300">
    <property type="match status" value="1"/>
</dbReference>
<dbReference type="Gene3D" id="6.10.250.690">
    <property type="match status" value="1"/>
</dbReference>
<comment type="caution">
    <text evidence="8">The sequence shown here is derived from an EMBL/GenBank/DDBJ whole genome shotgun (WGS) entry which is preliminary data.</text>
</comment>
<keyword evidence="2" id="KW-0902">Two-component regulatory system</keyword>
<organism evidence="8 9">
    <name type="scientific">Carboxylicivirga marina</name>
    <dbReference type="NCBI Taxonomy" id="2800988"/>
    <lineage>
        <taxon>Bacteria</taxon>
        <taxon>Pseudomonadati</taxon>
        <taxon>Bacteroidota</taxon>
        <taxon>Bacteroidia</taxon>
        <taxon>Marinilabiliales</taxon>
        <taxon>Marinilabiliaceae</taxon>
        <taxon>Carboxylicivirga</taxon>
    </lineage>
</organism>
<feature type="domain" description="Response regulatory" evidence="6">
    <location>
        <begin position="7"/>
        <end position="121"/>
    </location>
</feature>
<dbReference type="InterPro" id="IPR039420">
    <property type="entry name" value="WalR-like"/>
</dbReference>
<evidence type="ECO:0000259" key="6">
    <source>
        <dbReference type="PROSITE" id="PS50110"/>
    </source>
</evidence>
<evidence type="ECO:0000256" key="3">
    <source>
        <dbReference type="ARBA" id="ARBA00023125"/>
    </source>
</evidence>
<name>A0ABS1HPT9_9BACT</name>
<dbReference type="SMART" id="SM00862">
    <property type="entry name" value="Trans_reg_C"/>
    <property type="match status" value="1"/>
</dbReference>
<dbReference type="PROSITE" id="PS51755">
    <property type="entry name" value="OMPR_PHOB"/>
    <property type="match status" value="1"/>
</dbReference>
<dbReference type="Proteomes" id="UP000605676">
    <property type="component" value="Unassembled WGS sequence"/>
</dbReference>
<dbReference type="EMBL" id="JAENRR010000085">
    <property type="protein sequence ID" value="MBK3519693.1"/>
    <property type="molecule type" value="Genomic_DNA"/>
</dbReference>
<gene>
    <name evidence="8" type="ORF">JIV24_20300</name>
</gene>
<dbReference type="PROSITE" id="PS50110">
    <property type="entry name" value="RESPONSE_REGULATORY"/>
    <property type="match status" value="1"/>
</dbReference>
<dbReference type="Pfam" id="PF00072">
    <property type="entry name" value="Response_reg"/>
    <property type="match status" value="1"/>
</dbReference>
<evidence type="ECO:0000313" key="9">
    <source>
        <dbReference type="Proteomes" id="UP000605676"/>
    </source>
</evidence>
<feature type="domain" description="OmpR/PhoB-type" evidence="7">
    <location>
        <begin position="132"/>
        <end position="228"/>
    </location>
</feature>
<evidence type="ECO:0000256" key="2">
    <source>
        <dbReference type="ARBA" id="ARBA00023012"/>
    </source>
</evidence>
<dbReference type="InterPro" id="IPR001789">
    <property type="entry name" value="Sig_transdc_resp-reg_receiver"/>
</dbReference>
<reference evidence="8 9" key="1">
    <citation type="submission" date="2021-01" db="EMBL/GenBank/DDBJ databases">
        <title>Carboxyliciviraga sp.nov., isolated from coastal sediments.</title>
        <authorList>
            <person name="Lu D."/>
            <person name="Zhang T."/>
        </authorList>
    </citation>
    <scope>NUCLEOTIDE SEQUENCE [LARGE SCALE GENOMIC DNA]</scope>
    <source>
        <strain evidence="8 9">N1Y132</strain>
    </source>
</reference>
<dbReference type="PANTHER" id="PTHR48111:SF40">
    <property type="entry name" value="PHOSPHATE REGULON TRANSCRIPTIONAL REGULATORY PROTEIN PHOB"/>
    <property type="match status" value="1"/>
</dbReference>
<evidence type="ECO:0000259" key="7">
    <source>
        <dbReference type="PROSITE" id="PS51755"/>
    </source>
</evidence>
<evidence type="ECO:0000256" key="4">
    <source>
        <dbReference type="PROSITE-ProRule" id="PRU00169"/>
    </source>
</evidence>
<dbReference type="RefSeq" id="WP_200466911.1">
    <property type="nucleotide sequence ID" value="NZ_JAENRR010000085.1"/>
</dbReference>
<proteinExistence type="predicted"/>
<dbReference type="PANTHER" id="PTHR48111">
    <property type="entry name" value="REGULATOR OF RPOS"/>
    <property type="match status" value="1"/>
</dbReference>
<dbReference type="CDD" id="cd17574">
    <property type="entry name" value="REC_OmpR"/>
    <property type="match status" value="1"/>
</dbReference>
<evidence type="ECO:0000256" key="5">
    <source>
        <dbReference type="PROSITE-ProRule" id="PRU01091"/>
    </source>
</evidence>
<feature type="DNA-binding region" description="OmpR/PhoB-type" evidence="5">
    <location>
        <begin position="132"/>
        <end position="228"/>
    </location>
</feature>
<keyword evidence="1 4" id="KW-0597">Phosphoprotein</keyword>
<keyword evidence="3 5" id="KW-0238">DNA-binding</keyword>
<dbReference type="InterPro" id="IPR001867">
    <property type="entry name" value="OmpR/PhoB-type_DNA-bd"/>
</dbReference>
<evidence type="ECO:0000313" key="8">
    <source>
        <dbReference type="EMBL" id="MBK3519693.1"/>
    </source>
</evidence>
<protein>
    <submittedName>
        <fullName evidence="8">Response regulator transcription factor</fullName>
    </submittedName>
</protein>
<dbReference type="Gene3D" id="1.10.10.10">
    <property type="entry name" value="Winged helix-like DNA-binding domain superfamily/Winged helix DNA-binding domain"/>
    <property type="match status" value="1"/>
</dbReference>
<dbReference type="InterPro" id="IPR036388">
    <property type="entry name" value="WH-like_DNA-bd_sf"/>
</dbReference>
<dbReference type="SMART" id="SM00448">
    <property type="entry name" value="REC"/>
    <property type="match status" value="1"/>
</dbReference>
<evidence type="ECO:0000256" key="1">
    <source>
        <dbReference type="ARBA" id="ARBA00022553"/>
    </source>
</evidence>
<sequence>MSKDVKRILIVDDEEDLCEILQFNLESEGYETEVVYSAEEALQKDLSRFNLLLLDVMMGKISGFKLIDIIRKEQKINVPVIFLTAKSGENDLLTGFNLGADDYVTKPYSLKELIARVKVALKRSVPVTNKEKHALEFNQLVLNLESKSLIIEDEKVELTLKEFQILRLLFENQNKIYSRDEILEKIWGDNVVVTNRTVDVNITRLRKKLKRYGEYLKNRPGIGYYFETLH</sequence>
<dbReference type="SUPFAM" id="SSF52172">
    <property type="entry name" value="CheY-like"/>
    <property type="match status" value="1"/>
</dbReference>
<dbReference type="Pfam" id="PF00486">
    <property type="entry name" value="Trans_reg_C"/>
    <property type="match status" value="1"/>
</dbReference>
<feature type="modified residue" description="4-aspartylphosphate" evidence="4">
    <location>
        <position position="55"/>
    </location>
</feature>
<keyword evidence="9" id="KW-1185">Reference proteome</keyword>